<name>A0A4R0R425_9APHY</name>
<sequence length="493" mass="54766">MASFANDPAHADDHFSSATPDPAQAGGAAADTHDNGASDDHDDDGGKRKKSAKRRKVNHACLYCRRSHMTCDEGRPCQRCIKREIGHLCHDERRPPGKDKEGHTPNSMNIIQPNPPVEVAKAIPGKQLHCAFDPRPSLFDLWSHNSDTSPSNAYLYQPETLGNEFSVLSDFLESLDEGTFFSSAVPNLMSTSPYANPVTLGVDSNAYMTDPQQQDPQPGPTMGTDASASAPDQQQQQQQQQTSDEPAPVVLPAATKTERFFLTAADQGSGTRNERLNMVIRSKYEAGLLKPYNYVKGYARLSRWMDKNVSQESKAKILQPLSVLRPKFRSIAQSESLTDIDLVFIEEAFERLLLDYDRVFSAMGVPACLWRRTGEIYKANREFAELVGVDGYMLRDGRLCIYELMAEDSAVNYWEKYGQVAFDSNQKAVLTSCVLRYKPILPTSGATTPSPSKTKMLESGTQEEGFRSCCFSFTIRRDPYGIPTLIVGNFIKC</sequence>
<keyword evidence="2" id="KW-0479">Metal-binding</keyword>
<keyword evidence="6" id="KW-0804">Transcription</keyword>
<keyword evidence="3" id="KW-0862">Zinc</keyword>
<feature type="compositionally biased region" description="Basic and acidic residues" evidence="8">
    <location>
        <begin position="90"/>
        <end position="103"/>
    </location>
</feature>
<dbReference type="FunFam" id="4.10.240.10:FF:000002">
    <property type="entry name" value="Zn cluster transcription factor Rds2"/>
    <property type="match status" value="1"/>
</dbReference>
<feature type="compositionally biased region" description="Low complexity" evidence="8">
    <location>
        <begin position="18"/>
        <end position="30"/>
    </location>
</feature>
<dbReference type="GO" id="GO:0008270">
    <property type="term" value="F:zinc ion binding"/>
    <property type="evidence" value="ECO:0007669"/>
    <property type="project" value="InterPro"/>
</dbReference>
<dbReference type="CDD" id="cd00067">
    <property type="entry name" value="GAL4"/>
    <property type="match status" value="1"/>
</dbReference>
<evidence type="ECO:0000256" key="4">
    <source>
        <dbReference type="ARBA" id="ARBA00023015"/>
    </source>
</evidence>
<dbReference type="Pfam" id="PF00172">
    <property type="entry name" value="Zn_clus"/>
    <property type="match status" value="1"/>
</dbReference>
<evidence type="ECO:0000256" key="1">
    <source>
        <dbReference type="ARBA" id="ARBA00004123"/>
    </source>
</evidence>
<proteinExistence type="predicted"/>
<organism evidence="10 11">
    <name type="scientific">Steccherinum ochraceum</name>
    <dbReference type="NCBI Taxonomy" id="92696"/>
    <lineage>
        <taxon>Eukaryota</taxon>
        <taxon>Fungi</taxon>
        <taxon>Dikarya</taxon>
        <taxon>Basidiomycota</taxon>
        <taxon>Agaricomycotina</taxon>
        <taxon>Agaricomycetes</taxon>
        <taxon>Polyporales</taxon>
        <taxon>Steccherinaceae</taxon>
        <taxon>Steccherinum</taxon>
    </lineage>
</organism>
<evidence type="ECO:0000256" key="3">
    <source>
        <dbReference type="ARBA" id="ARBA00022833"/>
    </source>
</evidence>
<accession>A0A4R0R425</accession>
<keyword evidence="11" id="KW-1185">Reference proteome</keyword>
<dbReference type="SUPFAM" id="SSF57701">
    <property type="entry name" value="Zn2/Cys6 DNA-binding domain"/>
    <property type="match status" value="1"/>
</dbReference>
<protein>
    <recommendedName>
        <fullName evidence="9">Zn(2)-C6 fungal-type domain-containing protein</fullName>
    </recommendedName>
</protein>
<evidence type="ECO:0000313" key="10">
    <source>
        <dbReference type="EMBL" id="TCD60703.1"/>
    </source>
</evidence>
<dbReference type="SMART" id="SM00066">
    <property type="entry name" value="GAL4"/>
    <property type="match status" value="1"/>
</dbReference>
<dbReference type="GO" id="GO:0000981">
    <property type="term" value="F:DNA-binding transcription factor activity, RNA polymerase II-specific"/>
    <property type="evidence" value="ECO:0007669"/>
    <property type="project" value="InterPro"/>
</dbReference>
<dbReference type="Pfam" id="PF24990">
    <property type="entry name" value="PAS_13"/>
    <property type="match status" value="1"/>
</dbReference>
<dbReference type="InterPro" id="IPR056751">
    <property type="entry name" value="PAS_13"/>
</dbReference>
<dbReference type="PANTHER" id="PTHR31986:SF7">
    <property type="entry name" value="REGULATOR OF DRUG SENSITIVITY 2"/>
    <property type="match status" value="1"/>
</dbReference>
<feature type="domain" description="Zn(2)-C6 fungal-type" evidence="9">
    <location>
        <begin position="60"/>
        <end position="89"/>
    </location>
</feature>
<dbReference type="InterPro" id="IPR053045">
    <property type="entry name" value="Zinc_cluster_trans_reg"/>
</dbReference>
<evidence type="ECO:0000256" key="6">
    <source>
        <dbReference type="ARBA" id="ARBA00023163"/>
    </source>
</evidence>
<dbReference type="Proteomes" id="UP000292702">
    <property type="component" value="Unassembled WGS sequence"/>
</dbReference>
<gene>
    <name evidence="10" type="ORF">EIP91_009640</name>
</gene>
<reference evidence="10 11" key="1">
    <citation type="submission" date="2018-11" db="EMBL/GenBank/DDBJ databases">
        <title>Genome assembly of Steccherinum ochraceum LE-BIN_3174, the white-rot fungus of the Steccherinaceae family (The Residual Polyporoid clade, Polyporales, Basidiomycota).</title>
        <authorList>
            <person name="Fedorova T.V."/>
            <person name="Glazunova O.A."/>
            <person name="Landesman E.O."/>
            <person name="Moiseenko K.V."/>
            <person name="Psurtseva N.V."/>
            <person name="Savinova O.S."/>
            <person name="Shakhova N.V."/>
            <person name="Tyazhelova T.V."/>
            <person name="Vasina D.V."/>
        </authorList>
    </citation>
    <scope>NUCLEOTIDE SEQUENCE [LARGE SCALE GENOMIC DNA]</scope>
    <source>
        <strain evidence="10 11">LE-BIN_3174</strain>
    </source>
</reference>
<feature type="region of interest" description="Disordered" evidence="8">
    <location>
        <begin position="1"/>
        <end position="52"/>
    </location>
</feature>
<dbReference type="InterPro" id="IPR001138">
    <property type="entry name" value="Zn2Cys6_DnaBD"/>
</dbReference>
<evidence type="ECO:0000259" key="9">
    <source>
        <dbReference type="PROSITE" id="PS50048"/>
    </source>
</evidence>
<keyword evidence="4" id="KW-0805">Transcription regulation</keyword>
<dbReference type="STRING" id="92696.A0A4R0R425"/>
<comment type="caution">
    <text evidence="10">The sequence shown here is derived from an EMBL/GenBank/DDBJ whole genome shotgun (WGS) entry which is preliminary data.</text>
</comment>
<evidence type="ECO:0000256" key="5">
    <source>
        <dbReference type="ARBA" id="ARBA00023125"/>
    </source>
</evidence>
<dbReference type="GO" id="GO:0000977">
    <property type="term" value="F:RNA polymerase II transcription regulatory region sequence-specific DNA binding"/>
    <property type="evidence" value="ECO:0007669"/>
    <property type="project" value="TreeGrafter"/>
</dbReference>
<dbReference type="PANTHER" id="PTHR31986">
    <property type="entry name" value="REGULATOR OF DRUG SENSITIVITY 2"/>
    <property type="match status" value="1"/>
</dbReference>
<evidence type="ECO:0000256" key="7">
    <source>
        <dbReference type="ARBA" id="ARBA00023242"/>
    </source>
</evidence>
<evidence type="ECO:0000256" key="8">
    <source>
        <dbReference type="SAM" id="MobiDB-lite"/>
    </source>
</evidence>
<dbReference type="EMBL" id="RWJN01000556">
    <property type="protein sequence ID" value="TCD60703.1"/>
    <property type="molecule type" value="Genomic_DNA"/>
</dbReference>
<feature type="region of interest" description="Disordered" evidence="8">
    <location>
        <begin position="90"/>
        <end position="113"/>
    </location>
</feature>
<dbReference type="OrthoDB" id="65716at2759"/>
<dbReference type="Gene3D" id="4.10.240.10">
    <property type="entry name" value="Zn(2)-C6 fungal-type DNA-binding domain"/>
    <property type="match status" value="1"/>
</dbReference>
<dbReference type="AlphaFoldDB" id="A0A4R0R425"/>
<dbReference type="PROSITE" id="PS50048">
    <property type="entry name" value="ZN2_CY6_FUNGAL_2"/>
    <property type="match status" value="1"/>
</dbReference>
<dbReference type="PROSITE" id="PS00463">
    <property type="entry name" value="ZN2_CY6_FUNGAL_1"/>
    <property type="match status" value="1"/>
</dbReference>
<dbReference type="GO" id="GO:0005634">
    <property type="term" value="C:nucleus"/>
    <property type="evidence" value="ECO:0007669"/>
    <property type="project" value="UniProtKB-SubCell"/>
</dbReference>
<feature type="compositionally biased region" description="Low complexity" evidence="8">
    <location>
        <begin position="208"/>
        <end position="223"/>
    </location>
</feature>
<dbReference type="InterPro" id="IPR036864">
    <property type="entry name" value="Zn2-C6_fun-type_DNA-bd_sf"/>
</dbReference>
<comment type="subcellular location">
    <subcellularLocation>
        <location evidence="1">Nucleus</location>
    </subcellularLocation>
</comment>
<feature type="region of interest" description="Disordered" evidence="8">
    <location>
        <begin position="202"/>
        <end position="248"/>
    </location>
</feature>
<keyword evidence="5" id="KW-0238">DNA-binding</keyword>
<keyword evidence="7" id="KW-0539">Nucleus</keyword>
<evidence type="ECO:0000313" key="11">
    <source>
        <dbReference type="Proteomes" id="UP000292702"/>
    </source>
</evidence>
<evidence type="ECO:0000256" key="2">
    <source>
        <dbReference type="ARBA" id="ARBA00022723"/>
    </source>
</evidence>